<comment type="catalytic activity">
    <reaction evidence="9 10 11">
        <text>L-tyrosyl-[protein] + ATP = O-phospho-L-tyrosyl-[protein] + ADP + H(+)</text>
        <dbReference type="Rhea" id="RHEA:10596"/>
        <dbReference type="Rhea" id="RHEA-COMP:10136"/>
        <dbReference type="Rhea" id="RHEA-COMP:20101"/>
        <dbReference type="ChEBI" id="CHEBI:15378"/>
        <dbReference type="ChEBI" id="CHEBI:30616"/>
        <dbReference type="ChEBI" id="CHEBI:46858"/>
        <dbReference type="ChEBI" id="CHEBI:61978"/>
        <dbReference type="ChEBI" id="CHEBI:456216"/>
        <dbReference type="EC" id="2.7.10.2"/>
    </reaction>
</comment>
<dbReference type="Pfam" id="PF21990">
    <property type="entry name" value="SH2_1"/>
    <property type="match status" value="1"/>
</dbReference>
<keyword evidence="13" id="KW-1185">Reference proteome</keyword>
<comment type="similarity">
    <text evidence="10">Belongs to the protein kinase superfamily. Tyr protein kinase family. JAK subfamily.</text>
</comment>
<keyword evidence="8 10" id="KW-0829">Tyrosine-protein kinase</keyword>
<dbReference type="SUPFAM" id="SSF50729">
    <property type="entry name" value="PH domain-like"/>
    <property type="match status" value="1"/>
</dbReference>
<name>A0A8C3QEA0_GEOPR</name>
<dbReference type="SUPFAM" id="SSF55550">
    <property type="entry name" value="SH2 domain"/>
    <property type="match status" value="1"/>
</dbReference>
<dbReference type="GO" id="GO:0005856">
    <property type="term" value="C:cytoskeleton"/>
    <property type="evidence" value="ECO:0007669"/>
    <property type="project" value="UniProtKB-UniRule"/>
</dbReference>
<evidence type="ECO:0000256" key="4">
    <source>
        <dbReference type="ARBA" id="ARBA00022741"/>
    </source>
</evidence>
<dbReference type="SMART" id="SM00252">
    <property type="entry name" value="SH2"/>
    <property type="match status" value="1"/>
</dbReference>
<dbReference type="GO" id="GO:0007259">
    <property type="term" value="P:cell surface receptor signaling pathway via JAK-STAT"/>
    <property type="evidence" value="ECO:0007669"/>
    <property type="project" value="TreeGrafter"/>
</dbReference>
<evidence type="ECO:0000256" key="11">
    <source>
        <dbReference type="RuleBase" id="RU362096"/>
    </source>
</evidence>
<dbReference type="SMART" id="SM00219">
    <property type="entry name" value="TyrKc"/>
    <property type="match status" value="2"/>
</dbReference>
<dbReference type="AlphaFoldDB" id="A0A8C3QEA0"/>
<keyword evidence="3" id="KW-0677">Repeat</keyword>
<evidence type="ECO:0000256" key="8">
    <source>
        <dbReference type="ARBA" id="ARBA00023137"/>
    </source>
</evidence>
<dbReference type="InterPro" id="IPR008266">
    <property type="entry name" value="Tyr_kinase_AS"/>
</dbReference>
<dbReference type="InterPro" id="IPR041046">
    <property type="entry name" value="FERM_F2"/>
</dbReference>
<dbReference type="Gene3D" id="3.30.505.10">
    <property type="entry name" value="SH2 domain"/>
    <property type="match status" value="1"/>
</dbReference>
<dbReference type="Gene3D" id="1.10.510.10">
    <property type="entry name" value="Transferase(Phosphotransferase) domain 1"/>
    <property type="match status" value="2"/>
</dbReference>
<dbReference type="Gene3D" id="3.30.200.20">
    <property type="entry name" value="Phosphorylase Kinase, domain 1"/>
    <property type="match status" value="2"/>
</dbReference>
<dbReference type="PRINTS" id="PR01823">
    <property type="entry name" value="JANUSKINASE"/>
</dbReference>
<dbReference type="GO" id="GO:0035556">
    <property type="term" value="P:intracellular signal transduction"/>
    <property type="evidence" value="ECO:0007669"/>
    <property type="project" value="InterPro"/>
</dbReference>
<dbReference type="InterPro" id="IPR019749">
    <property type="entry name" value="Band_41_domain"/>
</dbReference>
<dbReference type="SMART" id="SM00295">
    <property type="entry name" value="B41"/>
    <property type="match status" value="1"/>
</dbReference>
<dbReference type="GO" id="GO:0030154">
    <property type="term" value="P:cell differentiation"/>
    <property type="evidence" value="ECO:0007669"/>
    <property type="project" value="TreeGrafter"/>
</dbReference>
<accession>A0A8C3QEA0</accession>
<dbReference type="FunFam" id="1.10.510.10:FF:000110">
    <property type="entry name" value="Tyrosine-protein kinase"/>
    <property type="match status" value="1"/>
</dbReference>
<keyword evidence="5 10" id="KW-0418">Kinase</keyword>
<keyword evidence="1" id="KW-0597">Phosphoprotein</keyword>
<dbReference type="GO" id="GO:0019221">
    <property type="term" value="P:cytokine-mediated signaling pathway"/>
    <property type="evidence" value="ECO:0007669"/>
    <property type="project" value="TreeGrafter"/>
</dbReference>
<dbReference type="Pfam" id="PF07714">
    <property type="entry name" value="PK_Tyr_Ser-Thr"/>
    <property type="match status" value="2"/>
</dbReference>
<dbReference type="FunFam" id="3.30.505.10:FF:000073">
    <property type="entry name" value="Tyrosine-protein kinase"/>
    <property type="match status" value="1"/>
</dbReference>
<protein>
    <recommendedName>
        <fullName evidence="10 11">Tyrosine-protein kinase</fullName>
        <ecNumber evidence="10 11">2.7.10.2</ecNumber>
    </recommendedName>
</protein>
<dbReference type="InterPro" id="IPR000719">
    <property type="entry name" value="Prot_kinase_dom"/>
</dbReference>
<dbReference type="InterPro" id="IPR001245">
    <property type="entry name" value="Ser-Thr/Tyr_kinase_cat_dom"/>
</dbReference>
<accession>A0A8U8C9P0</accession>
<organism evidence="12 13">
    <name type="scientific">Geospiza parvula</name>
    <name type="common">Small tree-finch</name>
    <name type="synonym">Camarhynchus parvulus</name>
    <dbReference type="NCBI Taxonomy" id="87175"/>
    <lineage>
        <taxon>Eukaryota</taxon>
        <taxon>Metazoa</taxon>
        <taxon>Chordata</taxon>
        <taxon>Craniata</taxon>
        <taxon>Vertebrata</taxon>
        <taxon>Euteleostomi</taxon>
        <taxon>Archelosauria</taxon>
        <taxon>Archosauria</taxon>
        <taxon>Dinosauria</taxon>
        <taxon>Saurischia</taxon>
        <taxon>Theropoda</taxon>
        <taxon>Coelurosauria</taxon>
        <taxon>Aves</taxon>
        <taxon>Neognathae</taxon>
        <taxon>Neoaves</taxon>
        <taxon>Telluraves</taxon>
        <taxon>Australaves</taxon>
        <taxon>Passeriformes</taxon>
        <taxon>Thraupidae</taxon>
        <taxon>Camarhynchus</taxon>
    </lineage>
</organism>
<evidence type="ECO:0000256" key="6">
    <source>
        <dbReference type="ARBA" id="ARBA00022840"/>
    </source>
</evidence>
<evidence type="ECO:0000256" key="5">
    <source>
        <dbReference type="ARBA" id="ARBA00022777"/>
    </source>
</evidence>
<keyword evidence="4 10" id="KW-0547">Nucleotide-binding</keyword>
<evidence type="ECO:0000313" key="13">
    <source>
        <dbReference type="Proteomes" id="UP000694382"/>
    </source>
</evidence>
<dbReference type="PIRSF" id="PIRSF000636">
    <property type="entry name" value="TyrPK_Jak"/>
    <property type="match status" value="1"/>
</dbReference>
<dbReference type="PROSITE" id="PS50057">
    <property type="entry name" value="FERM_3"/>
    <property type="match status" value="1"/>
</dbReference>
<dbReference type="InterPro" id="IPR016251">
    <property type="entry name" value="Tyr_kinase_non-rcpt_Jak/Tyk2"/>
</dbReference>
<dbReference type="PROSITE" id="PS00107">
    <property type="entry name" value="PROTEIN_KINASE_ATP"/>
    <property type="match status" value="1"/>
</dbReference>
<dbReference type="PANTHER" id="PTHR45807">
    <property type="entry name" value="TYROSINE-PROTEIN KINASE HOPSCOTCH"/>
    <property type="match status" value="1"/>
</dbReference>
<dbReference type="FunFam" id="3.30.200.20:FF:000084">
    <property type="entry name" value="Tyrosine-protein kinase"/>
    <property type="match status" value="1"/>
</dbReference>
<sequence>MAPLGEETPLIGGRSCSLSSAESGTLQVFLYHRAPAPHRAPGSAAGTLSFTFGEYTAEELCVRAAKACGVLPVCHPLFALATEDLSCWFPPNHVFTVDESCSQVVVYRIRCSSRPSLTSLGLCSLGDAVLRPLLSSCPAQSRSDFIGGRMAVGLSLPTQEQCLSLAVLDMLRIVAPPGTRRSAPHSYKSCLPAPLRSQIQQHNFVTRKRLRRRFGKSLRRLGGCEPDAPHLKLKYLLDLERLQRGRSEEIFHVRCPGSAAPVTIHVCGDSGVAWSCGGSEVLRRVWNRLVTVTKVDNRVLEVEFATLREARSFVALLDGYYRLTADAQHYFCREVAPPRLLEDLENQCHGPISAEFAVNKLEAAGGAPGLFLLRRSPQDFDSYLLTVCVQTRSGRDYKRCRIRRDEDGHWWLSGVARRFCSLRELLGTYGWGPCPSPPSRPLCPPEKSNLLIVRSGVPCPPGSPPVSRRHSLQQMMFHKIDPQSLTWGESLGQGSFTQIYKGIKQDQDEEDGARQTPVVLKVMDSSHRNCLESFLEAASTMSQLSHKHLVLLHGVSLGKDSVMVQEHVRHGPLDLYLQKNRGTVTTGWKLTVAKQLAYALNCLEDKKIPHGNVSAKKVLLAREGDTARGSPPFIKLNDPGVSVTVLARDMLVERIPWVAPECVSNPGSLALPADKWGFGATLWEIFSGGNMPLSLLEPQRKLEFYQSQQQLPAPRWPELAALVSQCMEYEPQRRPCFRALIRDLNSLITSDYELLSDLSPADVTLRDGFWGHESLAMSQDPEQFQERHLKYISLLGKGNFGSVELCRYDPLGDSTGELVAVKRLQQDSAKEIRDFEREIQILHSLQHDFIVRYRGVCYSRGMRGLRLVMEFLPNGCLRDFLQKNQPRLEHRTLLLYAWQICKGMEYLGARRCVHRDLASRNILVESDSHVKIGDFGLAKLLPQDKDYYVVREPGQSPVFWAQDLLFLGLKIPFSQDSEPVFPGAQDLLFPGLRTHFSQGSGPVFPRAQNLLFLELRTHFSGGSGLLFPGAQNPLFLGLRTRFSQGSEPVFPRAQNPLFPELKTHFSRTSGHLFPRAQNPFFPELRTHFSRSSESIFPRALDSFFPRLRTHFSQSSEPIFPGF</sequence>
<evidence type="ECO:0000313" key="12">
    <source>
        <dbReference type="Ensembl" id="ENSCPVP00000023212.2"/>
    </source>
</evidence>
<dbReference type="PROSITE" id="PS50011">
    <property type="entry name" value="PROTEIN_KINASE_DOM"/>
    <property type="match status" value="2"/>
</dbReference>
<evidence type="ECO:0000256" key="10">
    <source>
        <dbReference type="PIRNR" id="PIRNR000636"/>
    </source>
</evidence>
<dbReference type="GO" id="GO:0005524">
    <property type="term" value="F:ATP binding"/>
    <property type="evidence" value="ECO:0007669"/>
    <property type="project" value="UniProtKB-UniRule"/>
</dbReference>
<dbReference type="InterPro" id="IPR051286">
    <property type="entry name" value="JAK"/>
</dbReference>
<dbReference type="PROSITE" id="PS50001">
    <property type="entry name" value="SH2"/>
    <property type="match status" value="1"/>
</dbReference>
<keyword evidence="7" id="KW-0727">SH2 domain</keyword>
<dbReference type="Pfam" id="PF18377">
    <property type="entry name" value="FERM_F2"/>
    <property type="match status" value="1"/>
</dbReference>
<dbReference type="SUPFAM" id="SSF56112">
    <property type="entry name" value="Protein kinase-like (PK-like)"/>
    <property type="match status" value="2"/>
</dbReference>
<dbReference type="Ensembl" id="ENSCPVT00000024233.2">
    <property type="protein sequence ID" value="ENSCPVP00000023212.2"/>
    <property type="gene ID" value="ENSCPVG00000016566.2"/>
</dbReference>
<evidence type="ECO:0000256" key="7">
    <source>
        <dbReference type="ARBA" id="ARBA00022999"/>
    </source>
</evidence>
<reference evidence="12" key="3">
    <citation type="submission" date="2025-09" db="UniProtKB">
        <authorList>
            <consortium name="Ensembl"/>
        </authorList>
    </citation>
    <scope>IDENTIFICATION</scope>
</reference>
<dbReference type="InterPro" id="IPR011009">
    <property type="entry name" value="Kinase-like_dom_sf"/>
</dbReference>
<evidence type="ECO:0000256" key="1">
    <source>
        <dbReference type="ARBA" id="ARBA00022553"/>
    </source>
</evidence>
<reference evidence="12" key="1">
    <citation type="submission" date="2020-02" db="EMBL/GenBank/DDBJ databases">
        <authorList>
            <person name="Enbody D E."/>
            <person name="Pettersson E M."/>
        </authorList>
    </citation>
    <scope>NUCLEOTIDE SEQUENCE [LARGE SCALE GENOMIC DNA]</scope>
</reference>
<dbReference type="GO" id="GO:0005829">
    <property type="term" value="C:cytosol"/>
    <property type="evidence" value="ECO:0007669"/>
    <property type="project" value="TreeGrafter"/>
</dbReference>
<dbReference type="GO" id="GO:0005131">
    <property type="term" value="F:growth hormone receptor binding"/>
    <property type="evidence" value="ECO:0007669"/>
    <property type="project" value="TreeGrafter"/>
</dbReference>
<dbReference type="InterPro" id="IPR041381">
    <property type="entry name" value="JAK1-3/TYK2_PHL_dom"/>
</dbReference>
<dbReference type="GO" id="GO:0016020">
    <property type="term" value="C:membrane"/>
    <property type="evidence" value="ECO:0007669"/>
    <property type="project" value="InterPro"/>
</dbReference>
<dbReference type="PROSITE" id="PS00109">
    <property type="entry name" value="PROTEIN_KINASE_TYR"/>
    <property type="match status" value="1"/>
</dbReference>
<dbReference type="InterPro" id="IPR000980">
    <property type="entry name" value="SH2"/>
</dbReference>
<dbReference type="GO" id="GO:0004715">
    <property type="term" value="F:non-membrane spanning protein tyrosine kinase activity"/>
    <property type="evidence" value="ECO:0007669"/>
    <property type="project" value="UniProtKB-UniRule"/>
</dbReference>
<evidence type="ECO:0000256" key="3">
    <source>
        <dbReference type="ARBA" id="ARBA00022737"/>
    </source>
</evidence>
<dbReference type="GO" id="GO:0060397">
    <property type="term" value="P:growth hormone receptor signaling pathway via JAK-STAT"/>
    <property type="evidence" value="ECO:0007669"/>
    <property type="project" value="TreeGrafter"/>
</dbReference>
<dbReference type="EC" id="2.7.10.2" evidence="10 11"/>
<dbReference type="InterPro" id="IPR036860">
    <property type="entry name" value="SH2_dom_sf"/>
</dbReference>
<dbReference type="InterPro" id="IPR041155">
    <property type="entry name" value="FERM_F1"/>
</dbReference>
<dbReference type="Pfam" id="PF18379">
    <property type="entry name" value="FERM_F1"/>
    <property type="match status" value="1"/>
</dbReference>
<reference evidence="12" key="2">
    <citation type="submission" date="2025-08" db="UniProtKB">
        <authorList>
            <consortium name="Ensembl"/>
        </authorList>
    </citation>
    <scope>IDENTIFICATION</scope>
</reference>
<dbReference type="InterPro" id="IPR017441">
    <property type="entry name" value="Protein_kinase_ATP_BS"/>
</dbReference>
<keyword evidence="2 10" id="KW-0808">Transferase</keyword>
<dbReference type="Pfam" id="PF17887">
    <property type="entry name" value="Jak1_Phl"/>
    <property type="match status" value="1"/>
</dbReference>
<proteinExistence type="inferred from homology"/>
<dbReference type="InterPro" id="IPR000299">
    <property type="entry name" value="FERM_domain"/>
</dbReference>
<dbReference type="Proteomes" id="UP000694382">
    <property type="component" value="Chromosome 28"/>
</dbReference>
<keyword evidence="6 10" id="KW-0067">ATP-binding</keyword>
<dbReference type="PANTHER" id="PTHR45807:SF3">
    <property type="entry name" value="TYROSINE-PROTEIN KINASE JAK3"/>
    <property type="match status" value="1"/>
</dbReference>
<evidence type="ECO:0000256" key="9">
    <source>
        <dbReference type="ARBA" id="ARBA00051245"/>
    </source>
</evidence>
<dbReference type="InterPro" id="IPR020635">
    <property type="entry name" value="Tyr_kinase_cat_dom"/>
</dbReference>
<dbReference type="FunFam" id="3.30.200.20:FF:000135">
    <property type="entry name" value="Tyrosine-protein kinase"/>
    <property type="match status" value="1"/>
</dbReference>
<evidence type="ECO:0000256" key="2">
    <source>
        <dbReference type="ARBA" id="ARBA00022679"/>
    </source>
</evidence>